<dbReference type="Gene3D" id="2.130.10.10">
    <property type="entry name" value="YVTN repeat-like/Quinoprotein amine dehydrogenase"/>
    <property type="match status" value="2"/>
</dbReference>
<dbReference type="GeneID" id="28728717"/>
<evidence type="ECO:0000256" key="4">
    <source>
        <dbReference type="SAM" id="MobiDB-lite"/>
    </source>
</evidence>
<dbReference type="SMART" id="SM00320">
    <property type="entry name" value="WD40"/>
    <property type="match status" value="3"/>
</dbReference>
<protein>
    <submittedName>
        <fullName evidence="5">Transcription factor tfiiic complex subunit sfc6</fullName>
    </submittedName>
</protein>
<evidence type="ECO:0000256" key="2">
    <source>
        <dbReference type="ARBA" id="ARBA00023163"/>
    </source>
</evidence>
<dbReference type="GO" id="GO:0006383">
    <property type="term" value="P:transcription by RNA polymerase III"/>
    <property type="evidence" value="ECO:0007669"/>
    <property type="project" value="TreeGrafter"/>
</dbReference>
<proteinExistence type="predicted"/>
<dbReference type="VEuPathDB" id="FungiDB:Malapachy_2350"/>
<evidence type="ECO:0000313" key="6">
    <source>
        <dbReference type="Proteomes" id="UP000037751"/>
    </source>
</evidence>
<gene>
    <name evidence="5" type="ORF">Malapachy_2350</name>
</gene>
<dbReference type="EMBL" id="LGAV01000002">
    <property type="protein sequence ID" value="KOS15138.1"/>
    <property type="molecule type" value="Genomic_DNA"/>
</dbReference>
<evidence type="ECO:0000313" key="5">
    <source>
        <dbReference type="EMBL" id="KOS15138.1"/>
    </source>
</evidence>
<dbReference type="GO" id="GO:0005634">
    <property type="term" value="C:nucleus"/>
    <property type="evidence" value="ECO:0007669"/>
    <property type="project" value="UniProtKB-SubCell"/>
</dbReference>
<dbReference type="InterPro" id="IPR036322">
    <property type="entry name" value="WD40_repeat_dom_sf"/>
</dbReference>
<dbReference type="SUPFAM" id="SSF50978">
    <property type="entry name" value="WD40 repeat-like"/>
    <property type="match status" value="1"/>
</dbReference>
<keyword evidence="6" id="KW-1185">Reference proteome</keyword>
<dbReference type="AlphaFoldDB" id="A0A0M8MNI3"/>
<dbReference type="OrthoDB" id="4703at2759"/>
<keyword evidence="3" id="KW-0539">Nucleus</keyword>
<dbReference type="GO" id="GO:0000127">
    <property type="term" value="C:transcription factor TFIIIC complex"/>
    <property type="evidence" value="ECO:0007669"/>
    <property type="project" value="TreeGrafter"/>
</dbReference>
<comment type="subcellular location">
    <subcellularLocation>
        <location evidence="1">Nucleus</location>
    </subcellularLocation>
</comment>
<accession>A0A0M8MNI3</accession>
<dbReference type="InterPro" id="IPR052416">
    <property type="entry name" value="GTF3C_component"/>
</dbReference>
<dbReference type="PANTHER" id="PTHR15052">
    <property type="entry name" value="RNA POLYMERASE III TRANSCRIPTION INITIATION FACTOR COMPLEX SUBUNIT"/>
    <property type="match status" value="1"/>
</dbReference>
<evidence type="ECO:0000256" key="1">
    <source>
        <dbReference type="ARBA" id="ARBA00004123"/>
    </source>
</evidence>
<evidence type="ECO:0000256" key="3">
    <source>
        <dbReference type="ARBA" id="ARBA00023242"/>
    </source>
</evidence>
<reference evidence="5 6" key="1">
    <citation type="submission" date="2015-07" db="EMBL/GenBank/DDBJ databases">
        <title>Draft Genome Sequence of Malassezia furfur CBS1878 and Malassezia pachydermatis CBS1879.</title>
        <authorList>
            <person name="Triana S."/>
            <person name="Ohm R."/>
            <person name="Gonzalez A."/>
            <person name="DeCock H."/>
            <person name="Restrepo S."/>
            <person name="Celis A."/>
        </authorList>
    </citation>
    <scope>NUCLEOTIDE SEQUENCE [LARGE SCALE GENOMIC DNA]</scope>
    <source>
        <strain evidence="5 6">CBS 1879</strain>
    </source>
</reference>
<dbReference type="RefSeq" id="XP_017992770.1">
    <property type="nucleotide sequence ID" value="XM_018136842.1"/>
</dbReference>
<organism evidence="5 6">
    <name type="scientific">Malassezia pachydermatis</name>
    <dbReference type="NCBI Taxonomy" id="77020"/>
    <lineage>
        <taxon>Eukaryota</taxon>
        <taxon>Fungi</taxon>
        <taxon>Dikarya</taxon>
        <taxon>Basidiomycota</taxon>
        <taxon>Ustilaginomycotina</taxon>
        <taxon>Malasseziomycetes</taxon>
        <taxon>Malasseziales</taxon>
        <taxon>Malasseziaceae</taxon>
        <taxon>Malassezia</taxon>
    </lineage>
</organism>
<feature type="region of interest" description="Disordered" evidence="4">
    <location>
        <begin position="1"/>
        <end position="28"/>
    </location>
</feature>
<dbReference type="InterPro" id="IPR015943">
    <property type="entry name" value="WD40/YVTN_repeat-like_dom_sf"/>
</dbReference>
<dbReference type="PANTHER" id="PTHR15052:SF2">
    <property type="entry name" value="GENERAL TRANSCRIPTION FACTOR 3C POLYPEPTIDE 2"/>
    <property type="match status" value="1"/>
</dbReference>
<dbReference type="STRING" id="77020.A0A0M8MNI3"/>
<comment type="caution">
    <text evidence="5">The sequence shown here is derived from an EMBL/GenBank/DDBJ whole genome shotgun (WGS) entry which is preliminary data.</text>
</comment>
<sequence length="542" mass="58521">MGRVKREASDDAASAAPRRVRGKARQGGDVATLLQQHSIPVYGVESTPWPQPGRARMAEKADAGEAACRSALAEISASLQYPSRTHLMQVGWEPPSVVWQAPCTYTPTARPTTSSTPLALSVETHAGMHAVAWQPYEAVSLADPVDAQRKIHLLDTGGHVYDVAWAPQPDVEHDEWLMVACANERNAHAPVEGSSAPRGMLQLWSCTPATQSMSLACSLHLPDATPLRIAWRPGPPQPGTLGTLAIATMQGPLYVVDVPATFEAASMALHPSMTLHVPTTSCCSLAWGGPARLAAGCTNGHLAVWDLDVSTQPLFDALVHDTVISAVSWQALPSVDEPSARPHILFSVGWDGSEYVTDLYEPYAALRLAHSREPRYATTWMPWCGAWALDMGDGQFGSTSLRVHDIGHHHALGFHYGRVMCMAASSFHPYLATGSADGSVKVSQALSMAKRKAVDEGSRFMLPRFRLVHEAPATYVMRHGYMPEGLLPSSAAKKSTLWHVDRWDPSVCITSVAWSPNAGRALLLASGSAHGIVRVEWVEQRS</sequence>
<dbReference type="InterPro" id="IPR001680">
    <property type="entry name" value="WD40_rpt"/>
</dbReference>
<dbReference type="Pfam" id="PF00400">
    <property type="entry name" value="WD40"/>
    <property type="match status" value="1"/>
</dbReference>
<dbReference type="Proteomes" id="UP000037751">
    <property type="component" value="Unassembled WGS sequence"/>
</dbReference>
<keyword evidence="2" id="KW-0804">Transcription</keyword>
<name>A0A0M8MNI3_9BASI</name>